<keyword evidence="4" id="KW-1185">Reference proteome</keyword>
<organism evidence="3 4">
    <name type="scientific">Candidatus Terasakiella magnetica</name>
    <dbReference type="NCBI Taxonomy" id="1867952"/>
    <lineage>
        <taxon>Bacteria</taxon>
        <taxon>Pseudomonadati</taxon>
        <taxon>Pseudomonadota</taxon>
        <taxon>Alphaproteobacteria</taxon>
        <taxon>Rhodospirillales</taxon>
        <taxon>Terasakiellaceae</taxon>
        <taxon>Terasakiella</taxon>
    </lineage>
</organism>
<feature type="signal peptide" evidence="2">
    <location>
        <begin position="1"/>
        <end position="23"/>
    </location>
</feature>
<proteinExistence type="predicted"/>
<evidence type="ECO:0000256" key="2">
    <source>
        <dbReference type="SAM" id="SignalP"/>
    </source>
</evidence>
<sequence>MSVRTYKKFLGLAIAAVALSACSGTKEMLGLEKTAPDEFAVYTRAPLSLPPDYALKPPTPGVERPNTENQQEKARRALTGRRAAAAKVDALGSYSNMSPGLKSLLEQTGAVHADPSIRQTIDRETSAFISESETFAKDLMFWKNKEPFGSKIDAAQEAQRIREAQALGQAVDGQSAVVIERKEGAILEGALDFLK</sequence>
<dbReference type="STRING" id="1867952.MTBPR1_40093"/>
<dbReference type="EMBL" id="FLYE01000034">
    <property type="protein sequence ID" value="SCA57070.1"/>
    <property type="molecule type" value="Genomic_DNA"/>
</dbReference>
<protein>
    <recommendedName>
        <fullName evidence="5">DUF3035 domain-containing protein</fullName>
    </recommendedName>
</protein>
<dbReference type="RefSeq" id="WP_069189285.1">
    <property type="nucleotide sequence ID" value="NZ_FLYE01000034.1"/>
</dbReference>
<name>A0A1C3RIH0_9PROT</name>
<feature type="chain" id="PRO_5008680796" description="DUF3035 domain-containing protein" evidence="2">
    <location>
        <begin position="24"/>
        <end position="195"/>
    </location>
</feature>
<evidence type="ECO:0000313" key="4">
    <source>
        <dbReference type="Proteomes" id="UP000231658"/>
    </source>
</evidence>
<feature type="region of interest" description="Disordered" evidence="1">
    <location>
        <begin position="51"/>
        <end position="72"/>
    </location>
</feature>
<gene>
    <name evidence="3" type="ORF">MTBPR1_40093</name>
</gene>
<reference evidence="3 4" key="1">
    <citation type="submission" date="2016-07" db="EMBL/GenBank/DDBJ databases">
        <authorList>
            <person name="Lefevre C.T."/>
        </authorList>
    </citation>
    <scope>NUCLEOTIDE SEQUENCE [LARGE SCALE GENOMIC DNA]</scope>
    <source>
        <strain evidence="3">PR1</strain>
    </source>
</reference>
<dbReference type="PROSITE" id="PS51257">
    <property type="entry name" value="PROKAR_LIPOPROTEIN"/>
    <property type="match status" value="1"/>
</dbReference>
<evidence type="ECO:0000313" key="3">
    <source>
        <dbReference type="EMBL" id="SCA57070.1"/>
    </source>
</evidence>
<evidence type="ECO:0008006" key="5">
    <source>
        <dbReference type="Google" id="ProtNLM"/>
    </source>
</evidence>
<dbReference type="Pfam" id="PF11233">
    <property type="entry name" value="DUF3035"/>
    <property type="match status" value="1"/>
</dbReference>
<accession>A0A1C3RIH0</accession>
<evidence type="ECO:0000256" key="1">
    <source>
        <dbReference type="SAM" id="MobiDB-lite"/>
    </source>
</evidence>
<keyword evidence="2" id="KW-0732">Signal</keyword>
<dbReference type="Proteomes" id="UP000231658">
    <property type="component" value="Unassembled WGS sequence"/>
</dbReference>
<dbReference type="AlphaFoldDB" id="A0A1C3RIH0"/>
<dbReference type="InterPro" id="IPR021395">
    <property type="entry name" value="DUF3035"/>
</dbReference>